<evidence type="ECO:0000256" key="3">
    <source>
        <dbReference type="PROSITE-ProRule" id="PRU00023"/>
    </source>
</evidence>
<dbReference type="InterPro" id="IPR002110">
    <property type="entry name" value="Ankyrin_rpt"/>
</dbReference>
<accession>A0ABN9TEZ2</accession>
<gene>
    <name evidence="5" type="ORF">PCOR1329_LOCUS38466</name>
</gene>
<name>A0ABN9TEZ2_9DINO</name>
<feature type="region of interest" description="Disordered" evidence="4">
    <location>
        <begin position="1"/>
        <end position="51"/>
    </location>
</feature>
<feature type="repeat" description="ANK" evidence="3">
    <location>
        <begin position="98"/>
        <end position="126"/>
    </location>
</feature>
<proteinExistence type="predicted"/>
<dbReference type="EMBL" id="CAUYUJ010014658">
    <property type="protein sequence ID" value="CAK0844366.1"/>
    <property type="molecule type" value="Genomic_DNA"/>
</dbReference>
<feature type="compositionally biased region" description="Pro residues" evidence="4">
    <location>
        <begin position="369"/>
        <end position="382"/>
    </location>
</feature>
<dbReference type="PANTHER" id="PTHR24171:SF9">
    <property type="entry name" value="ANKYRIN REPEAT DOMAIN-CONTAINING PROTEIN 39"/>
    <property type="match status" value="1"/>
</dbReference>
<keyword evidence="1" id="KW-0677">Repeat</keyword>
<dbReference type="PROSITE" id="PS50297">
    <property type="entry name" value="ANK_REP_REGION"/>
    <property type="match status" value="1"/>
</dbReference>
<evidence type="ECO:0000313" key="5">
    <source>
        <dbReference type="EMBL" id="CAK0844366.1"/>
    </source>
</evidence>
<dbReference type="PROSITE" id="PS50088">
    <property type="entry name" value="ANK_REPEAT"/>
    <property type="match status" value="2"/>
</dbReference>
<feature type="repeat" description="ANK" evidence="3">
    <location>
        <begin position="233"/>
        <end position="265"/>
    </location>
</feature>
<dbReference type="Pfam" id="PF12796">
    <property type="entry name" value="Ank_2"/>
    <property type="match status" value="1"/>
</dbReference>
<dbReference type="Proteomes" id="UP001189429">
    <property type="component" value="Unassembled WGS sequence"/>
</dbReference>
<reference evidence="5" key="1">
    <citation type="submission" date="2023-10" db="EMBL/GenBank/DDBJ databases">
        <authorList>
            <person name="Chen Y."/>
            <person name="Shah S."/>
            <person name="Dougan E. K."/>
            <person name="Thang M."/>
            <person name="Chan C."/>
        </authorList>
    </citation>
    <scope>NUCLEOTIDE SEQUENCE [LARGE SCALE GENOMIC DNA]</scope>
</reference>
<feature type="compositionally biased region" description="Low complexity" evidence="4">
    <location>
        <begin position="353"/>
        <end position="368"/>
    </location>
</feature>
<dbReference type="InterPro" id="IPR036770">
    <property type="entry name" value="Ankyrin_rpt-contain_sf"/>
</dbReference>
<dbReference type="SUPFAM" id="SSF48403">
    <property type="entry name" value="Ankyrin repeat"/>
    <property type="match status" value="1"/>
</dbReference>
<feature type="region of interest" description="Disordered" evidence="4">
    <location>
        <begin position="353"/>
        <end position="393"/>
    </location>
</feature>
<evidence type="ECO:0000313" key="6">
    <source>
        <dbReference type="Proteomes" id="UP001189429"/>
    </source>
</evidence>
<feature type="compositionally biased region" description="Basic and acidic residues" evidence="4">
    <location>
        <begin position="1"/>
        <end position="11"/>
    </location>
</feature>
<evidence type="ECO:0000256" key="1">
    <source>
        <dbReference type="ARBA" id="ARBA00022737"/>
    </source>
</evidence>
<dbReference type="PANTHER" id="PTHR24171">
    <property type="entry name" value="ANKYRIN REPEAT DOMAIN-CONTAINING PROTEIN 39-RELATED"/>
    <property type="match status" value="1"/>
</dbReference>
<organism evidence="5 6">
    <name type="scientific">Prorocentrum cordatum</name>
    <dbReference type="NCBI Taxonomy" id="2364126"/>
    <lineage>
        <taxon>Eukaryota</taxon>
        <taxon>Sar</taxon>
        <taxon>Alveolata</taxon>
        <taxon>Dinophyceae</taxon>
        <taxon>Prorocentrales</taxon>
        <taxon>Prorocentraceae</taxon>
        <taxon>Prorocentrum</taxon>
    </lineage>
</organism>
<dbReference type="Gene3D" id="1.25.40.20">
    <property type="entry name" value="Ankyrin repeat-containing domain"/>
    <property type="match status" value="1"/>
</dbReference>
<sequence length="393" mass="41499">MGGGASKRDGRGPPGGTPPESKAEAQRPAPQRLPSPELVDVQPAPSKQPEVFRDRNLQAQVDRVIDWESINGPALRRALPMLLELERDRRCDHWMWRPIHYAALHGLADAMQPLVEMGAAVDARTGGHAPAGKALSRSTFNFCAEVECDGQGVIVEEVDGDGLTVARPPSMQRRRVPMSSCVCTGYTQVQHSTHTRHFGYATALHIAIEYQHIGAIQALLALQADPNTSWNDERDMPLHKAIQQGHTEAVGALLTHKADPNAECCWGHFPLATAALCAQEPSRAVAKMLLEAGARRGVTDKSGKTAAQLARELGHEAFAETVESYQVTGSGAAAVQLGQLGALPAAAAAVEGRGGATADLPPQSAAGLPPEPPPGPPPPGPPSGGAAHLRELL</sequence>
<evidence type="ECO:0000256" key="2">
    <source>
        <dbReference type="ARBA" id="ARBA00023043"/>
    </source>
</evidence>
<comment type="caution">
    <text evidence="5">The sequence shown here is derived from an EMBL/GenBank/DDBJ whole genome shotgun (WGS) entry which is preliminary data.</text>
</comment>
<keyword evidence="2 3" id="KW-0040">ANK repeat</keyword>
<dbReference type="SMART" id="SM00248">
    <property type="entry name" value="ANK"/>
    <property type="match status" value="3"/>
</dbReference>
<evidence type="ECO:0000256" key="4">
    <source>
        <dbReference type="SAM" id="MobiDB-lite"/>
    </source>
</evidence>
<keyword evidence="6" id="KW-1185">Reference proteome</keyword>
<protein>
    <submittedName>
        <fullName evidence="5">Uncharacterized protein</fullName>
    </submittedName>
</protein>